<dbReference type="Proteomes" id="UP000292685">
    <property type="component" value="Unassembled WGS sequence"/>
</dbReference>
<sequence length="355" mass="38086">MRIYPAVFRLVFSRMDPEKAHHLAFGAIRFAERTGVSAALRRVTRPEPKLARTVMGIDFPSPFGLAAGFDKQGHGIAALADLGFGHVEVGTITGQAQPGNPQPRLFRLIEDRAVINRMGFNNDGAAAVAPRIAAVRPVLERRFEETRPVVGINIGKTKAVELDDAVDDYRASARLLAPHADYLVVNVSSPNTPGLRLLQSVETLRPLLEAVRAEADAATSRRVPLLVKIAPDLSDDDVRDVAGLVKDLGLDGVIATNTTIGRDGLRSEAAKVEAIGAGGLSGAPLKTRSLQVLRQLRAALGEGTAIISVGGVETGQEVHARLRAGADLVQGYTAFLYEGPLWAWRINRYLAKHLA</sequence>
<feature type="binding site" evidence="11">
    <location>
        <begin position="257"/>
        <end position="258"/>
    </location>
    <ligand>
        <name>substrate</name>
    </ligand>
</feature>
<comment type="cofactor">
    <cofactor evidence="11">
        <name>FMN</name>
        <dbReference type="ChEBI" id="CHEBI:58210"/>
    </cofactor>
    <text evidence="11">Binds 1 FMN per subunit.</text>
</comment>
<keyword evidence="8 11" id="KW-0560">Oxidoreductase</keyword>
<evidence type="ECO:0000256" key="8">
    <source>
        <dbReference type="ARBA" id="ARBA00023002"/>
    </source>
</evidence>
<comment type="subcellular location">
    <subcellularLocation>
        <location evidence="11">Cell membrane</location>
        <topology evidence="11">Peripheral membrane protein</topology>
    </subcellularLocation>
    <subcellularLocation>
        <location evidence="2">Membrane</location>
    </subcellularLocation>
</comment>
<dbReference type="InterPro" id="IPR012135">
    <property type="entry name" value="Dihydroorotate_DH_1_2"/>
</dbReference>
<evidence type="ECO:0000259" key="12">
    <source>
        <dbReference type="Pfam" id="PF01180"/>
    </source>
</evidence>
<dbReference type="NCBIfam" id="NF003652">
    <property type="entry name" value="PRK05286.2-5"/>
    <property type="match status" value="1"/>
</dbReference>
<gene>
    <name evidence="11" type="primary">pyrD</name>
    <name evidence="13" type="ORF">EV380_0942</name>
</gene>
<dbReference type="Pfam" id="PF01180">
    <property type="entry name" value="DHO_dh"/>
    <property type="match status" value="1"/>
</dbReference>
<dbReference type="HAMAP" id="MF_00225">
    <property type="entry name" value="DHO_dh_type2"/>
    <property type="match status" value="1"/>
</dbReference>
<evidence type="ECO:0000256" key="2">
    <source>
        <dbReference type="ARBA" id="ARBA00004370"/>
    </source>
</evidence>
<dbReference type="GO" id="GO:0106430">
    <property type="term" value="F:dihydroorotate dehydrogenase (quinone) activity"/>
    <property type="evidence" value="ECO:0007669"/>
    <property type="project" value="UniProtKB-EC"/>
</dbReference>
<evidence type="ECO:0000256" key="11">
    <source>
        <dbReference type="HAMAP-Rule" id="MF_00225"/>
    </source>
</evidence>
<evidence type="ECO:0000256" key="5">
    <source>
        <dbReference type="ARBA" id="ARBA00022630"/>
    </source>
</evidence>
<evidence type="ECO:0000313" key="13">
    <source>
        <dbReference type="EMBL" id="RZU61373.1"/>
    </source>
</evidence>
<feature type="domain" description="Dihydroorotate dehydrogenase catalytic" evidence="12">
    <location>
        <begin position="50"/>
        <end position="354"/>
    </location>
</feature>
<comment type="pathway">
    <text evidence="3 11">Pyrimidine metabolism; UMP biosynthesis via de novo pathway; orotate from (S)-dihydroorotate (quinone route): step 1/1.</text>
</comment>
<dbReference type="InterPro" id="IPR050074">
    <property type="entry name" value="DHO_dehydrogenase"/>
</dbReference>
<dbReference type="PROSITE" id="PS00912">
    <property type="entry name" value="DHODEHASE_2"/>
    <property type="match status" value="1"/>
</dbReference>
<feature type="binding site" evidence="11">
    <location>
        <begin position="332"/>
        <end position="333"/>
    </location>
    <ligand>
        <name>FMN</name>
        <dbReference type="ChEBI" id="CHEBI:58210"/>
    </ligand>
</feature>
<keyword evidence="6 11" id="KW-0288">FMN</keyword>
<comment type="caution">
    <text evidence="13">The sequence shown here is derived from an EMBL/GenBank/DDBJ whole genome shotgun (WGS) entry which is preliminary data.</text>
</comment>
<feature type="binding site" evidence="11">
    <location>
        <position position="256"/>
    </location>
    <ligand>
        <name>FMN</name>
        <dbReference type="ChEBI" id="CHEBI:58210"/>
    </ligand>
</feature>
<evidence type="ECO:0000256" key="3">
    <source>
        <dbReference type="ARBA" id="ARBA00005161"/>
    </source>
</evidence>
<protein>
    <recommendedName>
        <fullName evidence="11">Dihydroorotate dehydrogenase (quinone)</fullName>
        <ecNumber evidence="11">1.3.5.2</ecNumber>
    </recommendedName>
    <alternativeName>
        <fullName evidence="11">DHOdehase</fullName>
        <shortName evidence="11">DHOD</shortName>
        <shortName evidence="11">DHODase</shortName>
    </alternativeName>
    <alternativeName>
        <fullName evidence="11">Dihydroorotate oxidase</fullName>
    </alternativeName>
</protein>
<feature type="binding site" evidence="11">
    <location>
        <position position="91"/>
    </location>
    <ligand>
        <name>FMN</name>
        <dbReference type="ChEBI" id="CHEBI:58210"/>
    </ligand>
</feature>
<dbReference type="GO" id="GO:0006207">
    <property type="term" value="P:'de novo' pyrimidine nucleobase biosynthetic process"/>
    <property type="evidence" value="ECO:0007669"/>
    <property type="project" value="UniProtKB-UniRule"/>
</dbReference>
<evidence type="ECO:0000256" key="1">
    <source>
        <dbReference type="ARBA" id="ARBA00003125"/>
    </source>
</evidence>
<dbReference type="EMBL" id="SHLA01000001">
    <property type="protein sequence ID" value="RZU61373.1"/>
    <property type="molecule type" value="Genomic_DNA"/>
</dbReference>
<feature type="binding site" evidence="11">
    <location>
        <position position="153"/>
    </location>
    <ligand>
        <name>FMN</name>
        <dbReference type="ChEBI" id="CHEBI:58210"/>
    </ligand>
</feature>
<dbReference type="GO" id="GO:0005886">
    <property type="term" value="C:plasma membrane"/>
    <property type="evidence" value="ECO:0007669"/>
    <property type="project" value="UniProtKB-SubCell"/>
</dbReference>
<dbReference type="RefSeq" id="WP_130449676.1">
    <property type="nucleotide sequence ID" value="NZ_SHLA01000001.1"/>
</dbReference>
<feature type="binding site" evidence="11">
    <location>
        <position position="228"/>
    </location>
    <ligand>
        <name>FMN</name>
        <dbReference type="ChEBI" id="CHEBI:58210"/>
    </ligand>
</feature>
<feature type="binding site" evidence="11">
    <location>
        <position position="282"/>
    </location>
    <ligand>
        <name>FMN</name>
        <dbReference type="ChEBI" id="CHEBI:58210"/>
    </ligand>
</feature>
<organism evidence="13 14">
    <name type="scientific">Zhihengliuella halotolerans</name>
    <dbReference type="NCBI Taxonomy" id="370736"/>
    <lineage>
        <taxon>Bacteria</taxon>
        <taxon>Bacillati</taxon>
        <taxon>Actinomycetota</taxon>
        <taxon>Actinomycetes</taxon>
        <taxon>Micrococcales</taxon>
        <taxon>Micrococcaceae</taxon>
        <taxon>Zhihengliuella</taxon>
    </lineage>
</organism>
<comment type="similarity">
    <text evidence="4 11">Belongs to the dihydroorotate dehydrogenase family. Type 2 subfamily.</text>
</comment>
<keyword evidence="7 11" id="KW-0665">Pyrimidine biosynthesis</keyword>
<dbReference type="InterPro" id="IPR001295">
    <property type="entry name" value="Dihydroorotate_DH_CS"/>
</dbReference>
<dbReference type="OrthoDB" id="9802377at2"/>
<dbReference type="PANTHER" id="PTHR48109">
    <property type="entry name" value="DIHYDROOROTATE DEHYDROGENASE (QUINONE), MITOCHONDRIAL-RELATED"/>
    <property type="match status" value="1"/>
</dbReference>
<keyword evidence="14" id="KW-1185">Reference proteome</keyword>
<dbReference type="SUPFAM" id="SSF51395">
    <property type="entry name" value="FMN-linked oxidoreductases"/>
    <property type="match status" value="1"/>
</dbReference>
<accession>A0A4Q8ACN7</accession>
<comment type="function">
    <text evidence="1 11">Catalyzes the conversion of dihydroorotate to orotate with quinone as electron acceptor.</text>
</comment>
<feature type="binding site" evidence="11">
    <location>
        <position position="186"/>
    </location>
    <ligand>
        <name>FMN</name>
        <dbReference type="ChEBI" id="CHEBI:58210"/>
    </ligand>
</feature>
<dbReference type="InterPro" id="IPR005720">
    <property type="entry name" value="Dihydroorotate_DH_cat"/>
</dbReference>
<reference evidence="13 14" key="1">
    <citation type="submission" date="2019-02" db="EMBL/GenBank/DDBJ databases">
        <title>Sequencing the genomes of 1000 actinobacteria strains.</title>
        <authorList>
            <person name="Klenk H.-P."/>
        </authorList>
    </citation>
    <scope>NUCLEOTIDE SEQUENCE [LARGE SCALE GENOMIC DNA]</scope>
    <source>
        <strain evidence="13 14">DSM 17364</strain>
    </source>
</reference>
<dbReference type="GO" id="GO:0044205">
    <property type="term" value="P:'de novo' UMP biosynthetic process"/>
    <property type="evidence" value="ECO:0007669"/>
    <property type="project" value="UniProtKB-UniRule"/>
</dbReference>
<dbReference type="NCBIfam" id="TIGR01036">
    <property type="entry name" value="pyrD_sub2"/>
    <property type="match status" value="1"/>
</dbReference>
<dbReference type="GO" id="GO:0005737">
    <property type="term" value="C:cytoplasm"/>
    <property type="evidence" value="ECO:0007669"/>
    <property type="project" value="InterPro"/>
</dbReference>
<dbReference type="CDD" id="cd04738">
    <property type="entry name" value="DHOD_2_like"/>
    <property type="match status" value="1"/>
</dbReference>
<feature type="binding site" evidence="11">
    <location>
        <begin position="67"/>
        <end position="71"/>
    </location>
    <ligand>
        <name>FMN</name>
        <dbReference type="ChEBI" id="CHEBI:58210"/>
    </ligand>
</feature>
<name>A0A4Q8ACN7_9MICC</name>
<feature type="active site" description="Nucleophile" evidence="11">
    <location>
        <position position="189"/>
    </location>
</feature>
<comment type="catalytic activity">
    <reaction evidence="10 11">
        <text>(S)-dihydroorotate + a quinone = orotate + a quinol</text>
        <dbReference type="Rhea" id="RHEA:30187"/>
        <dbReference type="ChEBI" id="CHEBI:24646"/>
        <dbReference type="ChEBI" id="CHEBI:30839"/>
        <dbReference type="ChEBI" id="CHEBI:30864"/>
        <dbReference type="ChEBI" id="CHEBI:132124"/>
        <dbReference type="EC" id="1.3.5.2"/>
    </reaction>
</comment>
<dbReference type="PIRSF" id="PIRSF000164">
    <property type="entry name" value="DHO_oxidase"/>
    <property type="match status" value="1"/>
</dbReference>
<evidence type="ECO:0000313" key="14">
    <source>
        <dbReference type="Proteomes" id="UP000292685"/>
    </source>
</evidence>
<feature type="binding site" evidence="11">
    <location>
        <position position="191"/>
    </location>
    <ligand>
        <name>substrate</name>
    </ligand>
</feature>
<keyword evidence="11" id="KW-1003">Cell membrane</keyword>
<proteinExistence type="inferred from homology"/>
<evidence type="ECO:0000256" key="4">
    <source>
        <dbReference type="ARBA" id="ARBA00005359"/>
    </source>
</evidence>
<dbReference type="UniPathway" id="UPA00070">
    <property type="reaction ID" value="UER00946"/>
</dbReference>
<dbReference type="EC" id="1.3.5.2" evidence="11"/>
<dbReference type="NCBIfam" id="NF003648">
    <property type="entry name" value="PRK05286.2-1"/>
    <property type="match status" value="1"/>
</dbReference>
<dbReference type="Gene3D" id="3.20.20.70">
    <property type="entry name" value="Aldolase class I"/>
    <property type="match status" value="1"/>
</dbReference>
<evidence type="ECO:0000256" key="10">
    <source>
        <dbReference type="ARBA" id="ARBA00048639"/>
    </source>
</evidence>
<dbReference type="InterPro" id="IPR005719">
    <property type="entry name" value="Dihydroorotate_DH_2"/>
</dbReference>
<evidence type="ECO:0000256" key="9">
    <source>
        <dbReference type="ARBA" id="ARBA00023136"/>
    </source>
</evidence>
<keyword evidence="9 11" id="KW-0472">Membrane</keyword>
<keyword evidence="5 11" id="KW-0285">Flavoprotein</keyword>
<comment type="subunit">
    <text evidence="11">Monomer.</text>
</comment>
<feature type="binding site" evidence="11">
    <location>
        <position position="186"/>
    </location>
    <ligand>
        <name>substrate</name>
    </ligand>
</feature>
<dbReference type="InterPro" id="IPR013785">
    <property type="entry name" value="Aldolase_TIM"/>
</dbReference>
<evidence type="ECO:0000256" key="7">
    <source>
        <dbReference type="ARBA" id="ARBA00022975"/>
    </source>
</evidence>
<dbReference type="AlphaFoldDB" id="A0A4Q8ACN7"/>
<evidence type="ECO:0000256" key="6">
    <source>
        <dbReference type="ARBA" id="ARBA00022643"/>
    </source>
</evidence>
<feature type="binding site" evidence="11">
    <location>
        <begin position="116"/>
        <end position="120"/>
    </location>
    <ligand>
        <name>substrate</name>
    </ligand>
</feature>
<dbReference type="PROSITE" id="PS00911">
    <property type="entry name" value="DHODEHASE_1"/>
    <property type="match status" value="1"/>
</dbReference>
<feature type="binding site" evidence="11">
    <location>
        <position position="71"/>
    </location>
    <ligand>
        <name>substrate</name>
    </ligand>
</feature>
<feature type="binding site" evidence="11">
    <location>
        <position position="311"/>
    </location>
    <ligand>
        <name>FMN</name>
        <dbReference type="ChEBI" id="CHEBI:58210"/>
    </ligand>
</feature>
<dbReference type="PANTHER" id="PTHR48109:SF4">
    <property type="entry name" value="DIHYDROOROTATE DEHYDROGENASE (QUINONE), MITOCHONDRIAL"/>
    <property type="match status" value="1"/>
</dbReference>